<feature type="transmembrane region" description="Helical" evidence="6">
    <location>
        <begin position="202"/>
        <end position="221"/>
    </location>
</feature>
<dbReference type="PANTHER" id="PTHR43652">
    <property type="entry name" value="BASIC AMINO ACID ANTIPORTER YFCC-RELATED"/>
    <property type="match status" value="1"/>
</dbReference>
<evidence type="ECO:0000256" key="4">
    <source>
        <dbReference type="ARBA" id="ARBA00022989"/>
    </source>
</evidence>
<reference evidence="7 8" key="1">
    <citation type="submission" date="2018-10" db="EMBL/GenBank/DDBJ databases">
        <authorList>
            <person name="Zhang X."/>
        </authorList>
    </citation>
    <scope>NUCLEOTIDE SEQUENCE [LARGE SCALE GENOMIC DNA]</scope>
    <source>
        <strain evidence="7 8">SK-G1</strain>
    </source>
</reference>
<protein>
    <submittedName>
        <fullName evidence="7">Putative basic amino acid antiporter YfcC</fullName>
    </submittedName>
</protein>
<proteinExistence type="predicted"/>
<dbReference type="InterPro" id="IPR051679">
    <property type="entry name" value="DASS-Related_Transporters"/>
</dbReference>
<keyword evidence="8" id="KW-1185">Reference proteome</keyword>
<dbReference type="PANTHER" id="PTHR43652:SF2">
    <property type="entry name" value="BASIC AMINO ACID ANTIPORTER YFCC-RELATED"/>
    <property type="match status" value="1"/>
</dbReference>
<keyword evidence="4 6" id="KW-1133">Transmembrane helix</keyword>
<evidence type="ECO:0000256" key="2">
    <source>
        <dbReference type="ARBA" id="ARBA00022475"/>
    </source>
</evidence>
<keyword evidence="2" id="KW-1003">Cell membrane</keyword>
<keyword evidence="5 6" id="KW-0472">Membrane</keyword>
<comment type="subcellular location">
    <subcellularLocation>
        <location evidence="1">Cell membrane</location>
        <topology evidence="1">Multi-pass membrane protein</topology>
    </subcellularLocation>
</comment>
<dbReference type="EMBL" id="CP033169">
    <property type="protein sequence ID" value="AYO29629.1"/>
    <property type="molecule type" value="Genomic_DNA"/>
</dbReference>
<sequence length="469" mass="51540">MATNENKPKYSFKIPHTFVIMFTIIVLAAIFTWIIPAGQYDRVENPTTHKVTVVPGSFKFIESTPVGFFSTFVAVQKGMVDAAPIIFFIFIVYASFYIVIKTGTLNNAIAHAIRKMKGKEQLMIPISMYIFGLAGAIFGMFEETFGFIPILVSLAIALGYDALVGMCMVSFGVAMGFAAAFMNPFTIGVAQGIANLPLFSGLGFRIVSFLVFETLAVWWTMRYASKIKKNPAASLVKDIDYSAFKLNQDDLNAKFTGRQMVILGIVGLTIVMLVYGVLKLGWYIDELAGLFLIMGIVCGLIGGFTPSKIAEYFIEGCKDMVFGAFAVGLGRGILMVMNQGHITDTVVFALSQPLSLFPKWVAAEGMLFVQTLINFLIPSGSGQAAVTMPIMAPLSDVLHITRQTAVLAFQYGDGFSNVFWPTTLLPVICSIAKIPLDRWWKFFTPFFFLIFIVQMIFIAVAVAINLGPF</sequence>
<dbReference type="Proteomes" id="UP000280960">
    <property type="component" value="Chromosome"/>
</dbReference>
<evidence type="ECO:0000256" key="3">
    <source>
        <dbReference type="ARBA" id="ARBA00022692"/>
    </source>
</evidence>
<gene>
    <name evidence="7" type="primary">yfcC</name>
    <name evidence="7" type="ORF">D2962_02525</name>
</gene>
<dbReference type="AlphaFoldDB" id="A0A3G2R2Q2"/>
<evidence type="ECO:0000256" key="1">
    <source>
        <dbReference type="ARBA" id="ARBA00004651"/>
    </source>
</evidence>
<feature type="transmembrane region" description="Helical" evidence="6">
    <location>
        <begin position="121"/>
        <end position="141"/>
    </location>
</feature>
<feature type="transmembrane region" description="Helical" evidence="6">
    <location>
        <begin position="12"/>
        <end position="35"/>
    </location>
</feature>
<organism evidence="7 8">
    <name type="scientific">Biomaibacter acetigenes</name>
    <dbReference type="NCBI Taxonomy" id="2316383"/>
    <lineage>
        <taxon>Bacteria</taxon>
        <taxon>Bacillati</taxon>
        <taxon>Bacillota</taxon>
        <taxon>Clostridia</taxon>
        <taxon>Thermosediminibacterales</taxon>
        <taxon>Tepidanaerobacteraceae</taxon>
        <taxon>Biomaibacter</taxon>
    </lineage>
</organism>
<dbReference type="GO" id="GO:0005886">
    <property type="term" value="C:plasma membrane"/>
    <property type="evidence" value="ECO:0007669"/>
    <property type="project" value="UniProtKB-SubCell"/>
</dbReference>
<keyword evidence="3 6" id="KW-0812">Transmembrane</keyword>
<evidence type="ECO:0000313" key="8">
    <source>
        <dbReference type="Proteomes" id="UP000280960"/>
    </source>
</evidence>
<evidence type="ECO:0000313" key="7">
    <source>
        <dbReference type="EMBL" id="AYO29629.1"/>
    </source>
</evidence>
<feature type="transmembrane region" description="Helical" evidence="6">
    <location>
        <begin position="442"/>
        <end position="464"/>
    </location>
</feature>
<feature type="transmembrane region" description="Helical" evidence="6">
    <location>
        <begin position="261"/>
        <end position="282"/>
    </location>
</feature>
<dbReference type="Pfam" id="PF03606">
    <property type="entry name" value="DcuC"/>
    <property type="match status" value="1"/>
</dbReference>
<evidence type="ECO:0000256" key="5">
    <source>
        <dbReference type="ARBA" id="ARBA00023136"/>
    </source>
</evidence>
<name>A0A3G2R2Q2_9FIRM</name>
<feature type="transmembrane region" description="Helical" evidence="6">
    <location>
        <begin position="147"/>
        <end position="164"/>
    </location>
</feature>
<feature type="transmembrane region" description="Helical" evidence="6">
    <location>
        <begin position="82"/>
        <end position="100"/>
    </location>
</feature>
<feature type="transmembrane region" description="Helical" evidence="6">
    <location>
        <begin position="171"/>
        <end position="190"/>
    </location>
</feature>
<dbReference type="RefSeq" id="WP_122014022.1">
    <property type="nucleotide sequence ID" value="NZ_CP033169.1"/>
</dbReference>
<accession>A0A3G2R2Q2</accession>
<feature type="transmembrane region" description="Helical" evidence="6">
    <location>
        <begin position="288"/>
        <end position="307"/>
    </location>
</feature>
<dbReference type="InterPro" id="IPR018385">
    <property type="entry name" value="C4_dicarb_anaerob_car-like"/>
</dbReference>
<evidence type="ECO:0000256" key="6">
    <source>
        <dbReference type="SAM" id="Phobius"/>
    </source>
</evidence>
<dbReference type="KEGG" id="bacg:D2962_02525"/>